<proteinExistence type="predicted"/>
<dbReference type="RefSeq" id="WP_379235600.1">
    <property type="nucleotide sequence ID" value="NZ_JBHSTE010000004.1"/>
</dbReference>
<evidence type="ECO:0000256" key="1">
    <source>
        <dbReference type="SAM" id="MobiDB-lite"/>
    </source>
</evidence>
<feature type="region of interest" description="Disordered" evidence="1">
    <location>
        <begin position="50"/>
        <end position="156"/>
    </location>
</feature>
<reference evidence="3" key="1">
    <citation type="journal article" date="2019" name="Int. J. Syst. Evol. Microbiol.">
        <title>The Global Catalogue of Microorganisms (GCM) 10K type strain sequencing project: providing services to taxonomists for standard genome sequencing and annotation.</title>
        <authorList>
            <consortium name="The Broad Institute Genomics Platform"/>
            <consortium name="The Broad Institute Genome Sequencing Center for Infectious Disease"/>
            <person name="Wu L."/>
            <person name="Ma J."/>
        </authorList>
    </citation>
    <scope>NUCLEOTIDE SEQUENCE [LARGE SCALE GENOMIC DNA]</scope>
    <source>
        <strain evidence="3">PCU 280</strain>
    </source>
</reference>
<dbReference type="EMBL" id="JBHSTE010000004">
    <property type="protein sequence ID" value="MFC6333779.1"/>
    <property type="molecule type" value="Genomic_DNA"/>
</dbReference>
<accession>A0ABW1V4S9</accession>
<keyword evidence="3" id="KW-1185">Reference proteome</keyword>
<feature type="compositionally biased region" description="Polar residues" evidence="1">
    <location>
        <begin position="84"/>
        <end position="93"/>
    </location>
</feature>
<evidence type="ECO:0000313" key="3">
    <source>
        <dbReference type="Proteomes" id="UP001596233"/>
    </source>
</evidence>
<sequence length="236" mass="24452">MKTWKKVTIWIASILVVLVVGGLFAANYAVDKVLDSMVGMSVDDLMGEEDGALDVQPDDTVSVPDEPSDATDPNESTDSDEQDSANAGQGTQADDTDQKSNSNSGQSSSSNGGGQNSSTGSNGGSDTPAATPKPTPGNSSGGYTPEISTDKAKEVEENITVGEKAKVVTTLMGSLSASDISTLQKLASGGLSVEEKKEARAILLEKLSEDQYNDLIAIAAKHGLSQGRSYSEVKDE</sequence>
<evidence type="ECO:0000313" key="2">
    <source>
        <dbReference type="EMBL" id="MFC6333779.1"/>
    </source>
</evidence>
<name>A0ABW1V4S9_9BACL</name>
<organism evidence="2 3">
    <name type="scientific">Paenibacillus septentrionalis</name>
    <dbReference type="NCBI Taxonomy" id="429342"/>
    <lineage>
        <taxon>Bacteria</taxon>
        <taxon>Bacillati</taxon>
        <taxon>Bacillota</taxon>
        <taxon>Bacilli</taxon>
        <taxon>Bacillales</taxon>
        <taxon>Paenibacillaceae</taxon>
        <taxon>Paenibacillus</taxon>
    </lineage>
</organism>
<comment type="caution">
    <text evidence="2">The sequence shown here is derived from an EMBL/GenBank/DDBJ whole genome shotgun (WGS) entry which is preliminary data.</text>
</comment>
<dbReference type="Proteomes" id="UP001596233">
    <property type="component" value="Unassembled WGS sequence"/>
</dbReference>
<gene>
    <name evidence="2" type="ORF">ACFP56_14215</name>
</gene>
<protein>
    <submittedName>
        <fullName evidence="2">Uncharacterized protein</fullName>
    </submittedName>
</protein>
<feature type="compositionally biased region" description="Low complexity" evidence="1">
    <location>
        <begin position="100"/>
        <end position="120"/>
    </location>
</feature>